<accession>A0A979GK25</accession>
<dbReference type="AlphaFoldDB" id="A0A979GK25"/>
<dbReference type="PANTHER" id="PTHR30251">
    <property type="entry name" value="PILUS ASSEMBLY CHAPERONE"/>
    <property type="match status" value="1"/>
</dbReference>
<evidence type="ECO:0000256" key="2">
    <source>
        <dbReference type="ARBA" id="ARBA00007399"/>
    </source>
</evidence>
<evidence type="ECO:0000313" key="11">
    <source>
        <dbReference type="Proteomes" id="UP000008199"/>
    </source>
</evidence>
<dbReference type="PRINTS" id="PR00969">
    <property type="entry name" value="CHAPERONPILI"/>
</dbReference>
<evidence type="ECO:0000256" key="3">
    <source>
        <dbReference type="ARBA" id="ARBA00022729"/>
    </source>
</evidence>
<evidence type="ECO:0000256" key="1">
    <source>
        <dbReference type="ARBA" id="ARBA00004418"/>
    </source>
</evidence>
<dbReference type="InterPro" id="IPR050643">
    <property type="entry name" value="Periplasmic_pilus_chap"/>
</dbReference>
<feature type="signal peptide" evidence="7">
    <location>
        <begin position="1"/>
        <end position="23"/>
    </location>
</feature>
<dbReference type="Proteomes" id="UP000008199">
    <property type="component" value="Plasmid pSE11-2"/>
</dbReference>
<evidence type="ECO:0000256" key="7">
    <source>
        <dbReference type="SAM" id="SignalP"/>
    </source>
</evidence>
<keyword evidence="5" id="KW-0143">Chaperone</keyword>
<geneLocation type="plasmid" evidence="10 11">
    <name>pSE11-2</name>
</geneLocation>
<dbReference type="GO" id="GO:0071555">
    <property type="term" value="P:cell wall organization"/>
    <property type="evidence" value="ECO:0007669"/>
    <property type="project" value="InterPro"/>
</dbReference>
<organism evidence="10 11">
    <name type="scientific">Escherichia coli (strain SE11)</name>
    <dbReference type="NCBI Taxonomy" id="409438"/>
    <lineage>
        <taxon>Bacteria</taxon>
        <taxon>Pseudomonadati</taxon>
        <taxon>Pseudomonadota</taxon>
        <taxon>Gammaproteobacteria</taxon>
        <taxon>Enterobacterales</taxon>
        <taxon>Enterobacteriaceae</taxon>
        <taxon>Escherichia</taxon>
    </lineage>
</organism>
<dbReference type="InterPro" id="IPR001829">
    <property type="entry name" value="Pili_assmbl_chaperone_bac"/>
</dbReference>
<evidence type="ECO:0000313" key="10">
    <source>
        <dbReference type="EMBL" id="BAG80328.1"/>
    </source>
</evidence>
<dbReference type="InterPro" id="IPR016147">
    <property type="entry name" value="Pili_assmbl_chaperone_N"/>
</dbReference>
<keyword evidence="4" id="KW-0574">Periplasm</keyword>
<evidence type="ECO:0000256" key="4">
    <source>
        <dbReference type="ARBA" id="ARBA00022764"/>
    </source>
</evidence>
<proteinExistence type="inferred from homology"/>
<dbReference type="EMBL" id="AP009242">
    <property type="protein sequence ID" value="BAG80328.1"/>
    <property type="molecule type" value="Genomic_DNA"/>
</dbReference>
<dbReference type="Pfam" id="PF02753">
    <property type="entry name" value="PapD_C"/>
    <property type="match status" value="1"/>
</dbReference>
<dbReference type="InterPro" id="IPR008962">
    <property type="entry name" value="PapD-like_sf"/>
</dbReference>
<name>A0A979GK25_ECOSE</name>
<dbReference type="InterPro" id="IPR016148">
    <property type="entry name" value="Pili_assmbl_chaperone_C"/>
</dbReference>
<dbReference type="Pfam" id="PF00345">
    <property type="entry name" value="PapD_N"/>
    <property type="match status" value="1"/>
</dbReference>
<keyword evidence="10" id="KW-0614">Plasmid</keyword>
<protein>
    <submittedName>
        <fullName evidence="10">Fimbrial chaperone</fullName>
    </submittedName>
</protein>
<dbReference type="InterPro" id="IPR036316">
    <property type="entry name" value="Pili_assmbl_chap_C_dom_sf"/>
</dbReference>
<gene>
    <name evidence="10" type="ordered locus">ECSE_P2-0001</name>
</gene>
<dbReference type="GO" id="GO:0030288">
    <property type="term" value="C:outer membrane-bounded periplasmic space"/>
    <property type="evidence" value="ECO:0007669"/>
    <property type="project" value="InterPro"/>
</dbReference>
<dbReference type="PANTHER" id="PTHR30251:SF9">
    <property type="entry name" value="CHAPERONE PROTEIN CAF1M"/>
    <property type="match status" value="1"/>
</dbReference>
<feature type="chain" id="PRO_5037471420" evidence="7">
    <location>
        <begin position="24"/>
        <end position="254"/>
    </location>
</feature>
<comment type="subcellular location">
    <subcellularLocation>
        <location evidence="1">Periplasm</location>
    </subcellularLocation>
</comment>
<dbReference type="SUPFAM" id="SSF49584">
    <property type="entry name" value="Periplasmic chaperone C-domain"/>
    <property type="match status" value="1"/>
</dbReference>
<keyword evidence="6" id="KW-0393">Immunoglobulin domain</keyword>
<feature type="domain" description="Pili assembly chaperone N-terminal" evidence="8">
    <location>
        <begin position="36"/>
        <end position="166"/>
    </location>
</feature>
<reference evidence="10 11" key="1">
    <citation type="journal article" date="2008" name="DNA Res.">
        <title>Complete genome sequence and comparative analysis of the wild-type commensal Escherichia coli strain SE11 isolated from a healthy adult.</title>
        <authorList>
            <person name="Oshima K."/>
            <person name="Toh H."/>
            <person name="Ogura Y."/>
            <person name="Sasamoto H."/>
            <person name="Morita H."/>
            <person name="Park S.-H."/>
            <person name="Ooka T."/>
            <person name="Iyoda S."/>
            <person name="Taylor T.D."/>
            <person name="Hayashi T."/>
            <person name="Itoh K."/>
            <person name="Hattori M."/>
        </authorList>
    </citation>
    <scope>NUCLEOTIDE SEQUENCE [LARGE SCALE GENOMIC DNA]</scope>
    <source>
        <strain evidence="10 11">SE11</strain>
    </source>
</reference>
<dbReference type="KEGG" id="ecy:ECSE_P2-0001"/>
<keyword evidence="3 7" id="KW-0732">Signal</keyword>
<evidence type="ECO:0000259" key="9">
    <source>
        <dbReference type="Pfam" id="PF02753"/>
    </source>
</evidence>
<comment type="similarity">
    <text evidence="2">Belongs to the periplasmic pilus chaperone family.</text>
</comment>
<evidence type="ECO:0000259" key="8">
    <source>
        <dbReference type="Pfam" id="PF00345"/>
    </source>
</evidence>
<dbReference type="SUPFAM" id="SSF49354">
    <property type="entry name" value="PapD-like"/>
    <property type="match status" value="1"/>
</dbReference>
<dbReference type="Gene3D" id="2.60.40.10">
    <property type="entry name" value="Immunoglobulins"/>
    <property type="match status" value="2"/>
</dbReference>
<evidence type="ECO:0000256" key="6">
    <source>
        <dbReference type="ARBA" id="ARBA00023319"/>
    </source>
</evidence>
<feature type="domain" description="Pili assembly chaperone C-terminal" evidence="9">
    <location>
        <begin position="189"/>
        <end position="245"/>
    </location>
</feature>
<dbReference type="InterPro" id="IPR013783">
    <property type="entry name" value="Ig-like_fold"/>
</dbReference>
<evidence type="ECO:0000256" key="5">
    <source>
        <dbReference type="ARBA" id="ARBA00023186"/>
    </source>
</evidence>
<dbReference type="RefSeq" id="WP_012564967.1">
    <property type="nucleotide sequence ID" value="NC_011413.1"/>
</dbReference>
<sequence>MKYRKLQILNCVALGLIAFTVNAAPSDVTVSGKQYGVILGGSRVIYPLDSNGAVVSVDNPQDYPVLIQTRVFDENKSEAAPFVVTPPLFRLDAKQRSSLRLTQTGGSFSRDKESLQWLCVKGIPPKEDDLWVGDKGKEKSPGSGVGISLQIAIDNCIKIMVRPNELKGNPSQFAGDLVWKIDGQKLVAENLTPFYMNLGKVTFSGKEVLPHFVPPKSKWMFDLPKGTSGQGHVSWQIINDQGGLSQTYSKNVIF</sequence>